<dbReference type="InterPro" id="IPR050681">
    <property type="entry name" value="CDF/SLC30A"/>
</dbReference>
<dbReference type="AlphaFoldDB" id="A0A5B8XNG2"/>
<dbReference type="KEGG" id="bbae:FRD01_05740"/>
<dbReference type="PANTHER" id="PTHR11562">
    <property type="entry name" value="CATION EFFLUX PROTEIN/ ZINC TRANSPORTER"/>
    <property type="match status" value="1"/>
</dbReference>
<evidence type="ECO:0000256" key="4">
    <source>
        <dbReference type="ARBA" id="ARBA00023136"/>
    </source>
</evidence>
<dbReference type="Pfam" id="PF01545">
    <property type="entry name" value="Cation_efflux"/>
    <property type="match status" value="2"/>
</dbReference>
<evidence type="ECO:0000256" key="2">
    <source>
        <dbReference type="ARBA" id="ARBA00022692"/>
    </source>
</evidence>
<name>A0A5B8XNG2_9DELT</name>
<keyword evidence="4 5" id="KW-0472">Membrane</keyword>
<dbReference type="EMBL" id="CP042467">
    <property type="protein sequence ID" value="QED26751.1"/>
    <property type="molecule type" value="Genomic_DNA"/>
</dbReference>
<dbReference type="PROSITE" id="PS50846">
    <property type="entry name" value="HMA_2"/>
    <property type="match status" value="1"/>
</dbReference>
<evidence type="ECO:0000313" key="8">
    <source>
        <dbReference type="Proteomes" id="UP000321595"/>
    </source>
</evidence>
<evidence type="ECO:0000256" key="1">
    <source>
        <dbReference type="ARBA" id="ARBA00004141"/>
    </source>
</evidence>
<dbReference type="Gene3D" id="1.20.1510.10">
    <property type="entry name" value="Cation efflux protein transmembrane domain"/>
    <property type="match status" value="1"/>
</dbReference>
<dbReference type="RefSeq" id="WP_146958437.1">
    <property type="nucleotide sequence ID" value="NZ_CP042467.1"/>
</dbReference>
<reference evidence="7 8" key="1">
    <citation type="submission" date="2019-08" db="EMBL/GenBank/DDBJ databases">
        <authorList>
            <person name="Liang Q."/>
        </authorList>
    </citation>
    <scope>NUCLEOTIDE SEQUENCE [LARGE SCALE GENOMIC DNA]</scope>
    <source>
        <strain evidence="7 8">V1718</strain>
    </source>
</reference>
<feature type="transmembrane region" description="Helical" evidence="5">
    <location>
        <begin position="145"/>
        <end position="165"/>
    </location>
</feature>
<evidence type="ECO:0000259" key="6">
    <source>
        <dbReference type="PROSITE" id="PS50846"/>
    </source>
</evidence>
<dbReference type="GO" id="GO:0046872">
    <property type="term" value="F:metal ion binding"/>
    <property type="evidence" value="ECO:0007669"/>
    <property type="project" value="InterPro"/>
</dbReference>
<sequence length="269" mass="28655">MNQTTFHIKDMDCSSEEQMIRMRLEGIEGISGLEFDLSQRRLDVFHDGSPSAIADVLAPLNLGARQVEHREDVEMPTGDDDASNRGPLMWALAINSTLFVGELAAGLLSGSMGLVADSLDMLADAFVYALSLAAVGGSLVRKRRLAAWSGYLQGGLALLGLAEVVRRFVAPMGAPDVGSMIVVSLVALAANVATLLILRRTKRGEAHIEASWIFTSNDIMVNALVILAGLLVWWSSSQVPDLIAGGLIFLIVANGARRILALSKGSSGR</sequence>
<protein>
    <submittedName>
        <fullName evidence="7">Cation transporter</fullName>
    </submittedName>
</protein>
<feature type="transmembrane region" description="Helical" evidence="5">
    <location>
        <begin position="121"/>
        <end position="140"/>
    </location>
</feature>
<dbReference type="GO" id="GO:0005886">
    <property type="term" value="C:plasma membrane"/>
    <property type="evidence" value="ECO:0007669"/>
    <property type="project" value="TreeGrafter"/>
</dbReference>
<organism evidence="7 8">
    <name type="scientific">Microvenator marinus</name>
    <dbReference type="NCBI Taxonomy" id="2600177"/>
    <lineage>
        <taxon>Bacteria</taxon>
        <taxon>Deltaproteobacteria</taxon>
        <taxon>Bradymonadales</taxon>
        <taxon>Microvenatoraceae</taxon>
        <taxon>Microvenator</taxon>
    </lineage>
</organism>
<accession>A0A5B8XNG2</accession>
<dbReference type="SUPFAM" id="SSF55008">
    <property type="entry name" value="HMA, heavy metal-associated domain"/>
    <property type="match status" value="1"/>
</dbReference>
<proteinExistence type="predicted"/>
<keyword evidence="3 5" id="KW-1133">Transmembrane helix</keyword>
<feature type="transmembrane region" description="Helical" evidence="5">
    <location>
        <begin position="177"/>
        <end position="198"/>
    </location>
</feature>
<keyword evidence="8" id="KW-1185">Reference proteome</keyword>
<dbReference type="CDD" id="cd00371">
    <property type="entry name" value="HMA"/>
    <property type="match status" value="1"/>
</dbReference>
<dbReference type="InterPro" id="IPR027469">
    <property type="entry name" value="Cation_efflux_TMD_sf"/>
</dbReference>
<dbReference type="Gene3D" id="3.30.70.100">
    <property type="match status" value="1"/>
</dbReference>
<feature type="transmembrane region" description="Helical" evidence="5">
    <location>
        <begin position="242"/>
        <end position="260"/>
    </location>
</feature>
<keyword evidence="2 5" id="KW-0812">Transmembrane</keyword>
<dbReference type="InterPro" id="IPR058533">
    <property type="entry name" value="Cation_efflux_TM"/>
</dbReference>
<feature type="domain" description="HMA" evidence="6">
    <location>
        <begin position="2"/>
        <end position="65"/>
    </location>
</feature>
<evidence type="ECO:0000313" key="7">
    <source>
        <dbReference type="EMBL" id="QED26751.1"/>
    </source>
</evidence>
<gene>
    <name evidence="7" type="ORF">FRD01_05740</name>
</gene>
<dbReference type="InterPro" id="IPR006121">
    <property type="entry name" value="HMA_dom"/>
</dbReference>
<dbReference type="InterPro" id="IPR036163">
    <property type="entry name" value="HMA_dom_sf"/>
</dbReference>
<evidence type="ECO:0000256" key="5">
    <source>
        <dbReference type="SAM" id="Phobius"/>
    </source>
</evidence>
<feature type="transmembrane region" description="Helical" evidence="5">
    <location>
        <begin position="219"/>
        <end position="236"/>
    </location>
</feature>
<dbReference type="Proteomes" id="UP000321595">
    <property type="component" value="Chromosome"/>
</dbReference>
<dbReference type="GO" id="GO:0005385">
    <property type="term" value="F:zinc ion transmembrane transporter activity"/>
    <property type="evidence" value="ECO:0007669"/>
    <property type="project" value="TreeGrafter"/>
</dbReference>
<dbReference type="OrthoDB" id="9799649at2"/>
<feature type="transmembrane region" description="Helical" evidence="5">
    <location>
        <begin position="88"/>
        <end position="109"/>
    </location>
</feature>
<dbReference type="SUPFAM" id="SSF161111">
    <property type="entry name" value="Cation efflux protein transmembrane domain-like"/>
    <property type="match status" value="1"/>
</dbReference>
<comment type="subcellular location">
    <subcellularLocation>
        <location evidence="1">Membrane</location>
        <topology evidence="1">Multi-pass membrane protein</topology>
    </subcellularLocation>
</comment>
<dbReference type="PANTHER" id="PTHR11562:SF17">
    <property type="entry name" value="RE54080P-RELATED"/>
    <property type="match status" value="1"/>
</dbReference>
<evidence type="ECO:0000256" key="3">
    <source>
        <dbReference type="ARBA" id="ARBA00022989"/>
    </source>
</evidence>